<accession>A0ABS6XDI9</accession>
<evidence type="ECO:0000259" key="3">
    <source>
        <dbReference type="Pfam" id="PF13439"/>
    </source>
</evidence>
<dbReference type="InterPro" id="IPR001296">
    <property type="entry name" value="Glyco_trans_1"/>
</dbReference>
<keyword evidence="5" id="KW-1185">Reference proteome</keyword>
<keyword evidence="1" id="KW-1133">Transmembrane helix</keyword>
<dbReference type="Proteomes" id="UP000774935">
    <property type="component" value="Unassembled WGS sequence"/>
</dbReference>
<sequence length="371" mass="42166">MTKIVSVHVLGKLDRGGAETWLKDLCLNSEESNLQIDFLLTRTGEGAYDEVVKQAGSKIYYNELGSINIIKFCINLYLFLKRKKINNIHSHVHYFSGLILFIAFLAGVKTRIVHSHLDTSSDDLHQKGLRNLYLNLMRYLINKFSTKNVACSPEAGRALFLNNDYKIIKLGIDIERFSSDSELKKKEFYCQHNIPEHATIIGHVGRFSNQKNHKFLIDIFKEVYKVSSNYFLVLVGGGELEEVVRKQISDYKLEDNVRLIGLRDDIPFLLKDVFSIFIMPSLYEGSPVVLLEAQAAGLNCIISNKISVADREIPELFTTLSLEEPSAWVEAVIASKPNETSFRKQCLVRVIESEYNIKSSLASLTNLYSEN</sequence>
<keyword evidence="1" id="KW-0812">Transmembrane</keyword>
<evidence type="ECO:0000313" key="5">
    <source>
        <dbReference type="Proteomes" id="UP000774935"/>
    </source>
</evidence>
<dbReference type="Gene3D" id="3.40.50.2000">
    <property type="entry name" value="Glycogen Phosphorylase B"/>
    <property type="match status" value="2"/>
</dbReference>
<dbReference type="SUPFAM" id="SSF53756">
    <property type="entry name" value="UDP-Glycosyltransferase/glycogen phosphorylase"/>
    <property type="match status" value="1"/>
</dbReference>
<feature type="domain" description="Glycosyltransferase subfamily 4-like N-terminal" evidence="3">
    <location>
        <begin position="16"/>
        <end position="176"/>
    </location>
</feature>
<dbReference type="PANTHER" id="PTHR12526:SF630">
    <property type="entry name" value="GLYCOSYLTRANSFERASE"/>
    <property type="match status" value="1"/>
</dbReference>
<dbReference type="Pfam" id="PF00534">
    <property type="entry name" value="Glycos_transf_1"/>
    <property type="match status" value="1"/>
</dbReference>
<proteinExistence type="predicted"/>
<dbReference type="InterPro" id="IPR028098">
    <property type="entry name" value="Glyco_trans_4-like_N"/>
</dbReference>
<protein>
    <submittedName>
        <fullName evidence="4">Glycosyltransferase</fullName>
        <ecNumber evidence="4">2.4.-.-</ecNumber>
    </submittedName>
</protein>
<keyword evidence="4" id="KW-0808">Transferase</keyword>
<dbReference type="RefSeq" id="WP_199110552.1">
    <property type="nucleotide sequence ID" value="NZ_JAHWXQ010000003.1"/>
</dbReference>
<keyword evidence="1" id="KW-0472">Membrane</keyword>
<dbReference type="GO" id="GO:0016757">
    <property type="term" value="F:glycosyltransferase activity"/>
    <property type="evidence" value="ECO:0007669"/>
    <property type="project" value="UniProtKB-KW"/>
</dbReference>
<dbReference type="PANTHER" id="PTHR12526">
    <property type="entry name" value="GLYCOSYLTRANSFERASE"/>
    <property type="match status" value="1"/>
</dbReference>
<dbReference type="EMBL" id="JAHWXQ010000003">
    <property type="protein sequence ID" value="MBW3366057.1"/>
    <property type="molecule type" value="Genomic_DNA"/>
</dbReference>
<dbReference type="Pfam" id="PF13439">
    <property type="entry name" value="Glyco_transf_4"/>
    <property type="match status" value="1"/>
</dbReference>
<comment type="caution">
    <text evidence="4">The sequence shown here is derived from an EMBL/GenBank/DDBJ whole genome shotgun (WGS) entry which is preliminary data.</text>
</comment>
<evidence type="ECO:0000259" key="2">
    <source>
        <dbReference type="Pfam" id="PF00534"/>
    </source>
</evidence>
<organism evidence="4 5">
    <name type="scientific">Pontibacter populi</name>
    <dbReference type="NCBI Taxonomy" id="890055"/>
    <lineage>
        <taxon>Bacteria</taxon>
        <taxon>Pseudomonadati</taxon>
        <taxon>Bacteroidota</taxon>
        <taxon>Cytophagia</taxon>
        <taxon>Cytophagales</taxon>
        <taxon>Hymenobacteraceae</taxon>
        <taxon>Pontibacter</taxon>
    </lineage>
</organism>
<keyword evidence="4" id="KW-0328">Glycosyltransferase</keyword>
<feature type="transmembrane region" description="Helical" evidence="1">
    <location>
        <begin position="92"/>
        <end position="108"/>
    </location>
</feature>
<feature type="domain" description="Glycosyl transferase family 1" evidence="2">
    <location>
        <begin position="191"/>
        <end position="325"/>
    </location>
</feature>
<reference evidence="4 5" key="1">
    <citation type="submission" date="2021-07" db="EMBL/GenBank/DDBJ databases">
        <authorList>
            <person name="Kim M.K."/>
        </authorList>
    </citation>
    <scope>NUCLEOTIDE SEQUENCE [LARGE SCALE GENOMIC DNA]</scope>
    <source>
        <strain evidence="4 5">HLY7-15</strain>
    </source>
</reference>
<name>A0ABS6XDI9_9BACT</name>
<dbReference type="EC" id="2.4.-.-" evidence="4"/>
<gene>
    <name evidence="4" type="ORF">KYK27_13425</name>
</gene>
<evidence type="ECO:0000313" key="4">
    <source>
        <dbReference type="EMBL" id="MBW3366057.1"/>
    </source>
</evidence>
<evidence type="ECO:0000256" key="1">
    <source>
        <dbReference type="SAM" id="Phobius"/>
    </source>
</evidence>